<keyword evidence="1" id="KW-0472">Membrane</keyword>
<feature type="transmembrane region" description="Helical" evidence="1">
    <location>
        <begin position="73"/>
        <end position="97"/>
    </location>
</feature>
<reference evidence="2" key="1">
    <citation type="journal article" date="2014" name="Genome Biol. Evol.">
        <title>Pangenome evidence for extensive interdomain horizontal transfer affecting lineage core and shell genes in uncultured planktonic thaumarchaeota and euryarchaeota.</title>
        <authorList>
            <person name="Deschamps P."/>
            <person name="Zivanovic Y."/>
            <person name="Moreira D."/>
            <person name="Rodriguez-Valera F."/>
            <person name="Lopez-Garcia P."/>
        </authorList>
    </citation>
    <scope>NUCLEOTIDE SEQUENCE</scope>
</reference>
<keyword evidence="1" id="KW-0812">Transmembrane</keyword>
<dbReference type="AlphaFoldDB" id="A0A075HL34"/>
<feature type="transmembrane region" description="Helical" evidence="1">
    <location>
        <begin position="182"/>
        <end position="206"/>
    </location>
</feature>
<name>A0A075HL34_9ARCH</name>
<evidence type="ECO:0000313" key="2">
    <source>
        <dbReference type="EMBL" id="AIF15970.1"/>
    </source>
</evidence>
<evidence type="ECO:0000256" key="1">
    <source>
        <dbReference type="SAM" id="Phobius"/>
    </source>
</evidence>
<organism evidence="2">
    <name type="scientific">uncultured marine thaumarchaeote KM3_72_A09</name>
    <dbReference type="NCBI Taxonomy" id="1456261"/>
    <lineage>
        <taxon>Archaea</taxon>
        <taxon>Nitrososphaerota</taxon>
        <taxon>environmental samples</taxon>
    </lineage>
</organism>
<sequence>MAAQFLPMYLLEEYLAIVGAALGFLIAYVSYRGYKQTRSPTLLRLGAAFLLLGISYSFTGFHGLAANGLLPNFAILVGTFAVLAYSLETAGYFFLAFSHMLNVKGLKRGSFVPLVVFSPGAIAAGLKSLSFYFLLYGVTETLLSYVRTRNRGTLVIAAGLAMLATGEFTRWIGFFYGPASDLVLLSVFVKVVGLSTLVVPIMKFMWLGRSMTDVVV</sequence>
<feature type="transmembrane region" description="Helical" evidence="1">
    <location>
        <begin position="14"/>
        <end position="31"/>
    </location>
</feature>
<keyword evidence="1" id="KW-1133">Transmembrane helix</keyword>
<protein>
    <submittedName>
        <fullName evidence="2">Uncharacterized protein</fullName>
    </submittedName>
</protein>
<feature type="transmembrane region" description="Helical" evidence="1">
    <location>
        <begin position="109"/>
        <end position="134"/>
    </location>
</feature>
<proteinExistence type="predicted"/>
<feature type="transmembrane region" description="Helical" evidence="1">
    <location>
        <begin position="43"/>
        <end position="61"/>
    </location>
</feature>
<accession>A0A075HL34</accession>
<feature type="transmembrane region" description="Helical" evidence="1">
    <location>
        <begin position="154"/>
        <end position="175"/>
    </location>
</feature>
<dbReference type="EMBL" id="KF901042">
    <property type="protein sequence ID" value="AIF15970.1"/>
    <property type="molecule type" value="Genomic_DNA"/>
</dbReference>